<reference evidence="3" key="1">
    <citation type="submission" date="2023-07" db="EMBL/GenBank/DDBJ databases">
        <title>30 novel species of actinomycetes from the DSMZ collection.</title>
        <authorList>
            <person name="Nouioui I."/>
        </authorList>
    </citation>
    <scope>NUCLEOTIDE SEQUENCE [LARGE SCALE GENOMIC DNA]</scope>
    <source>
        <strain evidence="3">DSM 41981</strain>
    </source>
</reference>
<evidence type="ECO:0000256" key="1">
    <source>
        <dbReference type="SAM" id="Phobius"/>
    </source>
</evidence>
<keyword evidence="3" id="KW-1185">Reference proteome</keyword>
<dbReference type="RefSeq" id="WP_093835159.1">
    <property type="nucleotide sequence ID" value="NZ_JAVRES010000003.1"/>
</dbReference>
<feature type="transmembrane region" description="Helical" evidence="1">
    <location>
        <begin position="43"/>
        <end position="62"/>
    </location>
</feature>
<proteinExistence type="predicted"/>
<dbReference type="AlphaFoldDB" id="A0ABD5EKG6"/>
<sequence length="201" mass="21694">MRAARGVLRHQALLFGSLARWLLPRRRLPLDGQEFGYARGQGAMLFGLAFAGAVETAGMAVLLRHHPVAHTVMLVLDVYGVLFAVALHAASVVRPHLLDGELLRVRQSAQVDLPVPLADIASVRRESRATHTRADGELDLPVGAQTSVTLELARPVTHLTVLGRSREIRLVRFQADDADAVVRAVERARAALSPLPPGPVG</sequence>
<gene>
    <name evidence="2" type="ORF">RM877_10455</name>
</gene>
<dbReference type="Proteomes" id="UP001183535">
    <property type="component" value="Unassembled WGS sequence"/>
</dbReference>
<keyword evidence="1" id="KW-1133">Transmembrane helix</keyword>
<organism evidence="2 3">
    <name type="scientific">Streptomyces doudnae</name>
    <dbReference type="NCBI Taxonomy" id="3075536"/>
    <lineage>
        <taxon>Bacteria</taxon>
        <taxon>Bacillati</taxon>
        <taxon>Actinomycetota</taxon>
        <taxon>Actinomycetes</taxon>
        <taxon>Kitasatosporales</taxon>
        <taxon>Streptomycetaceae</taxon>
        <taxon>Streptomyces</taxon>
    </lineage>
</organism>
<keyword evidence="1" id="KW-0472">Membrane</keyword>
<dbReference type="EMBL" id="JAVRES010000003">
    <property type="protein sequence ID" value="MDT0435100.1"/>
    <property type="molecule type" value="Genomic_DNA"/>
</dbReference>
<name>A0ABD5EKG6_9ACTN</name>
<evidence type="ECO:0008006" key="4">
    <source>
        <dbReference type="Google" id="ProtNLM"/>
    </source>
</evidence>
<keyword evidence="1" id="KW-0812">Transmembrane</keyword>
<evidence type="ECO:0000313" key="3">
    <source>
        <dbReference type="Proteomes" id="UP001183535"/>
    </source>
</evidence>
<accession>A0ABD5EKG6</accession>
<evidence type="ECO:0000313" key="2">
    <source>
        <dbReference type="EMBL" id="MDT0435100.1"/>
    </source>
</evidence>
<protein>
    <recommendedName>
        <fullName evidence="4">Integral membrane protein</fullName>
    </recommendedName>
</protein>
<feature type="transmembrane region" description="Helical" evidence="1">
    <location>
        <begin position="68"/>
        <end position="87"/>
    </location>
</feature>
<comment type="caution">
    <text evidence="2">The sequence shown here is derived from an EMBL/GenBank/DDBJ whole genome shotgun (WGS) entry which is preliminary data.</text>
</comment>